<dbReference type="Proteomes" id="UP000000588">
    <property type="component" value="Chromosome"/>
</dbReference>
<dbReference type="EMBL" id="AE015924">
    <property type="protein sequence ID" value="AAQ65688.1"/>
    <property type="molecule type" value="Genomic_DNA"/>
</dbReference>
<gene>
    <name evidence="2" type="ordered locus">PG_0494</name>
</gene>
<evidence type="ECO:0000313" key="3">
    <source>
        <dbReference type="Proteomes" id="UP000000588"/>
    </source>
</evidence>
<protein>
    <submittedName>
        <fullName evidence="2">Uncharacterized protein</fullName>
    </submittedName>
</protein>
<evidence type="ECO:0000313" key="2">
    <source>
        <dbReference type="EMBL" id="AAQ65688.1"/>
    </source>
</evidence>
<feature type="transmembrane region" description="Helical" evidence="1">
    <location>
        <begin position="20"/>
        <end position="39"/>
    </location>
</feature>
<dbReference type="HOGENOM" id="CLU_175545_1_0_10"/>
<proteinExistence type="predicted"/>
<keyword evidence="1" id="KW-1133">Transmembrane helix</keyword>
<organism evidence="2 3">
    <name type="scientific">Porphyromonas gingivalis (strain ATCC BAA-308 / W83)</name>
    <dbReference type="NCBI Taxonomy" id="242619"/>
    <lineage>
        <taxon>Bacteria</taxon>
        <taxon>Pseudomonadati</taxon>
        <taxon>Bacteroidota</taxon>
        <taxon>Bacteroidia</taxon>
        <taxon>Bacteroidales</taxon>
        <taxon>Porphyromonadaceae</taxon>
        <taxon>Porphyromonas</taxon>
    </lineage>
</organism>
<dbReference type="KEGG" id="pgi:PG_0494"/>
<keyword evidence="3" id="KW-1185">Reference proteome</keyword>
<evidence type="ECO:0000256" key="1">
    <source>
        <dbReference type="SAM" id="Phobius"/>
    </source>
</evidence>
<keyword evidence="1" id="KW-0472">Membrane</keyword>
<name>Q7MWU3_PORGI</name>
<dbReference type="EnsemblBacteria" id="AAQ65688">
    <property type="protein sequence ID" value="AAQ65688"/>
    <property type="gene ID" value="PG_0494"/>
</dbReference>
<dbReference type="STRING" id="242619.PG_0494"/>
<sequence length="90" mass="10649">MRIFLIGVSYMETFAQQAGILSIHFIVYRPIVLCVYGMINDTKRWYDKENHPTRRGFIQGRHASESIRESTECIFDPSRYAYMRGYYGLL</sequence>
<accession>Q7MWU3</accession>
<reference evidence="2 3" key="1">
    <citation type="journal article" date="2003" name="J. Bacteriol.">
        <title>Complete genome sequence of the oral pathogenic bacterium Porphyromonas gingivalis strain W83.</title>
        <authorList>
            <person name="Nelson K."/>
            <person name="Fleishmann R."/>
            <person name="DeBoy R."/>
            <person name="Paulsen I."/>
            <person name="Fouts D."/>
            <person name="Eisen J."/>
            <person name="Daugherty S."/>
            <person name="Dodson R."/>
            <person name="Durkin A."/>
            <person name="Gwinn M."/>
            <person name="Haft D."/>
            <person name="Kolonay J."/>
            <person name="Nelson W."/>
            <person name="White O."/>
            <person name="Mason T."/>
            <person name="Tallon L."/>
            <person name="Gray J."/>
            <person name="Granger D."/>
            <person name="Tettelin H."/>
            <person name="Dong H."/>
            <person name="Galvin J."/>
            <person name="Duncan M."/>
            <person name="Dewhirst F."/>
            <person name="Fraser C."/>
        </authorList>
    </citation>
    <scope>NUCLEOTIDE SEQUENCE [LARGE SCALE GENOMIC DNA]</scope>
    <source>
        <strain evidence="3">ATCC BAA-308 / W83</strain>
    </source>
</reference>
<keyword evidence="1" id="KW-0812">Transmembrane</keyword>
<dbReference type="AlphaFoldDB" id="Q7MWU3"/>